<feature type="domain" description="Transglycosylase SLT" evidence="2">
    <location>
        <begin position="289"/>
        <end position="364"/>
    </location>
</feature>
<dbReference type="InterPro" id="IPR010310">
    <property type="entry name" value="T7SS_ESAT-6-like"/>
</dbReference>
<protein>
    <recommendedName>
        <fullName evidence="2">Transglycosylase SLT domain-containing protein</fullName>
    </recommendedName>
</protein>
<proteinExistence type="predicted"/>
<dbReference type="EMBL" id="BAAAWD010000032">
    <property type="protein sequence ID" value="GAA3042119.1"/>
    <property type="molecule type" value="Genomic_DNA"/>
</dbReference>
<comment type="caution">
    <text evidence="3">The sequence shown here is derived from an EMBL/GenBank/DDBJ whole genome shotgun (WGS) entry which is preliminary data.</text>
</comment>
<dbReference type="CDD" id="cd13402">
    <property type="entry name" value="LT_TF-like"/>
    <property type="match status" value="1"/>
</dbReference>
<dbReference type="SUPFAM" id="SSF53955">
    <property type="entry name" value="Lysozyme-like"/>
    <property type="match status" value="1"/>
</dbReference>
<sequence length="380" mass="38466">MTDMNAVAALPGGQALVNLADKAKGDPAAIRAIAARWRKAAPGVVAPLDALGSAVTGVDAAWNGSSADAFVAYMRRYGRAGDALHDALTGCATSLERAAGAVETARRHIGQVCDDLLAWVAEYRRVNPHATEAQLRPGMGRQVQAATALAQGHVDTAETALATAAGELGKHLGEAVPGFAAIPAAGDEKFVPGPGHTTRWTPVPADQIRPALYTGGGGPSTGGGVGGGGVGGGENTGGAGSGGGGGYGPSGAPPPGGGPAPEGRVAEWIHQAVEILKAQGLPAEKMNVNDIWMIIKHESGGDPHAINLWDSNAAAGHPSKGLMQTIDPTFSRWALPGHRDIYDPVDNIIAGVRYAIERYGSVSNVPGVVGNKNGSGYVGY</sequence>
<evidence type="ECO:0000259" key="2">
    <source>
        <dbReference type="Pfam" id="PF01464"/>
    </source>
</evidence>
<dbReference type="SUPFAM" id="SSF140453">
    <property type="entry name" value="EsxAB dimer-like"/>
    <property type="match status" value="1"/>
</dbReference>
<dbReference type="Gene3D" id="1.10.530.10">
    <property type="match status" value="1"/>
</dbReference>
<dbReference type="Pfam" id="PF06013">
    <property type="entry name" value="WXG100"/>
    <property type="match status" value="1"/>
</dbReference>
<dbReference type="InterPro" id="IPR036689">
    <property type="entry name" value="ESAT-6-like_sf"/>
</dbReference>
<accession>A0ABP6LFJ4</accession>
<dbReference type="Gene3D" id="1.10.287.1060">
    <property type="entry name" value="ESAT-6-like"/>
    <property type="match status" value="1"/>
</dbReference>
<feature type="region of interest" description="Disordered" evidence="1">
    <location>
        <begin position="212"/>
        <end position="263"/>
    </location>
</feature>
<feature type="compositionally biased region" description="Gly residues" evidence="1">
    <location>
        <begin position="214"/>
        <end position="249"/>
    </location>
</feature>
<evidence type="ECO:0000256" key="1">
    <source>
        <dbReference type="SAM" id="MobiDB-lite"/>
    </source>
</evidence>
<evidence type="ECO:0000313" key="4">
    <source>
        <dbReference type="Proteomes" id="UP001499930"/>
    </source>
</evidence>
<dbReference type="InterPro" id="IPR008258">
    <property type="entry name" value="Transglycosylase_SLT_dom_1"/>
</dbReference>
<dbReference type="Pfam" id="PF01464">
    <property type="entry name" value="SLT"/>
    <property type="match status" value="1"/>
</dbReference>
<name>A0ABP6LFJ4_9ACTN</name>
<reference evidence="4" key="1">
    <citation type="journal article" date="2019" name="Int. J. Syst. Evol. Microbiol.">
        <title>The Global Catalogue of Microorganisms (GCM) 10K type strain sequencing project: providing services to taxonomists for standard genome sequencing and annotation.</title>
        <authorList>
            <consortium name="The Broad Institute Genomics Platform"/>
            <consortium name="The Broad Institute Genome Sequencing Center for Infectious Disease"/>
            <person name="Wu L."/>
            <person name="Ma J."/>
        </authorList>
    </citation>
    <scope>NUCLEOTIDE SEQUENCE [LARGE SCALE GENOMIC DNA]</scope>
    <source>
        <strain evidence="4">JCM 3106</strain>
    </source>
</reference>
<keyword evidence="4" id="KW-1185">Reference proteome</keyword>
<organism evidence="3 4">
    <name type="scientific">Streptosporangium longisporum</name>
    <dbReference type="NCBI Taxonomy" id="46187"/>
    <lineage>
        <taxon>Bacteria</taxon>
        <taxon>Bacillati</taxon>
        <taxon>Actinomycetota</taxon>
        <taxon>Actinomycetes</taxon>
        <taxon>Streptosporangiales</taxon>
        <taxon>Streptosporangiaceae</taxon>
        <taxon>Streptosporangium</taxon>
    </lineage>
</organism>
<evidence type="ECO:0000313" key="3">
    <source>
        <dbReference type="EMBL" id="GAA3042119.1"/>
    </source>
</evidence>
<dbReference type="InterPro" id="IPR023346">
    <property type="entry name" value="Lysozyme-like_dom_sf"/>
</dbReference>
<gene>
    <name evidence="3" type="ORF">GCM10017559_83770</name>
</gene>
<dbReference type="Proteomes" id="UP001499930">
    <property type="component" value="Unassembled WGS sequence"/>
</dbReference>